<evidence type="ECO:0000313" key="1">
    <source>
        <dbReference type="EMBL" id="NEW09156.1"/>
    </source>
</evidence>
<protein>
    <submittedName>
        <fullName evidence="1">Uncharacterized protein</fullName>
    </submittedName>
</protein>
<accession>A0A6G4A3S9</accession>
<sequence length="93" mass="10220">MSQEHQTNKLQTGASPVIVWEQKVDRTQDINNKVVSIDNYRRHGSAPMDSEATITSQILPTSTSDEPIRLIMVSSGFGQKPSHSNLTIQSLAA</sequence>
<reference evidence="1" key="1">
    <citation type="submission" date="2020-02" db="EMBL/GenBank/DDBJ databases">
        <authorList>
            <person name="Shen X.-R."/>
            <person name="Zhang Y.-X."/>
        </authorList>
    </citation>
    <scope>NUCLEOTIDE SEQUENCE</scope>
    <source>
        <strain evidence="1">SYP-B3998</strain>
    </source>
</reference>
<gene>
    <name evidence="1" type="ORF">GK047_24585</name>
</gene>
<proteinExistence type="predicted"/>
<dbReference type="AlphaFoldDB" id="A0A6G4A3S9"/>
<comment type="caution">
    <text evidence="1">The sequence shown here is derived from an EMBL/GenBank/DDBJ whole genome shotgun (WGS) entry which is preliminary data.</text>
</comment>
<dbReference type="RefSeq" id="WP_163952745.1">
    <property type="nucleotide sequence ID" value="NZ_JAAIKC010000014.1"/>
</dbReference>
<organism evidence="1">
    <name type="scientific">Paenibacillus sp. SYP-B3998</name>
    <dbReference type="NCBI Taxonomy" id="2678564"/>
    <lineage>
        <taxon>Bacteria</taxon>
        <taxon>Bacillati</taxon>
        <taxon>Bacillota</taxon>
        <taxon>Bacilli</taxon>
        <taxon>Bacillales</taxon>
        <taxon>Paenibacillaceae</taxon>
        <taxon>Paenibacillus</taxon>
    </lineage>
</organism>
<dbReference type="EMBL" id="JAAIKC010000014">
    <property type="protein sequence ID" value="NEW09156.1"/>
    <property type="molecule type" value="Genomic_DNA"/>
</dbReference>
<name>A0A6G4A3S9_9BACL</name>